<evidence type="ECO:0000256" key="2">
    <source>
        <dbReference type="ARBA" id="ARBA00004613"/>
    </source>
</evidence>
<keyword evidence="5" id="KW-0336">GPI-anchor</keyword>
<sequence length="252" mass="27792">MPSRLLSRLGRLSYDDFHRILLAKSRGDFGGRYIRYKVTELLARIPVSKLNLSTSSSHQLSYSPNPSSHIQQHRATMKAFLSLAVAASISLSEALIYNKTAAYAPGQYEKYKCITTEDINDMFPACLRQCQRDANSQDGCAYNDFACHCANYDVYSPIVENCAFPPELGGTGNCTLPELGQARTVVTDLCNFFNATGYTASAECGRGWGGRKGGRRHGWGGKGEADSKDDCYDLSPEMTFNLIAEQDITISY</sequence>
<evidence type="ECO:0000256" key="4">
    <source>
        <dbReference type="ARBA" id="ARBA00022525"/>
    </source>
</evidence>
<comment type="similarity">
    <text evidence="3">Belongs to the RBT5 family.</text>
</comment>
<comment type="caution">
    <text evidence="10">The sequence shown here is derived from an EMBL/GenBank/DDBJ whole genome shotgun (WGS) entry which is preliminary data.</text>
</comment>
<dbReference type="AlphaFoldDB" id="A0A3M7ADZ0"/>
<feature type="domain" description="CFEM" evidence="9">
    <location>
        <begin position="119"/>
        <end position="191"/>
    </location>
</feature>
<evidence type="ECO:0000256" key="6">
    <source>
        <dbReference type="ARBA" id="ARBA00022729"/>
    </source>
</evidence>
<comment type="subcellular location">
    <subcellularLocation>
        <location evidence="1">Membrane</location>
        <topology evidence="1">Lipid-anchor</topology>
        <topology evidence="1">GPI-anchor</topology>
    </subcellularLocation>
    <subcellularLocation>
        <location evidence="2">Secreted</location>
    </subcellularLocation>
</comment>
<organism evidence="10 11">
    <name type="scientific">Hortaea werneckii</name>
    <name type="common">Black yeast</name>
    <name type="synonym">Cladosporium werneckii</name>
    <dbReference type="NCBI Taxonomy" id="91943"/>
    <lineage>
        <taxon>Eukaryota</taxon>
        <taxon>Fungi</taxon>
        <taxon>Dikarya</taxon>
        <taxon>Ascomycota</taxon>
        <taxon>Pezizomycotina</taxon>
        <taxon>Dothideomycetes</taxon>
        <taxon>Dothideomycetidae</taxon>
        <taxon>Mycosphaerellales</taxon>
        <taxon>Teratosphaeriaceae</taxon>
        <taxon>Hortaea</taxon>
    </lineage>
</organism>
<dbReference type="SMART" id="SM00747">
    <property type="entry name" value="CFEM"/>
    <property type="match status" value="1"/>
</dbReference>
<evidence type="ECO:0000256" key="7">
    <source>
        <dbReference type="ARBA" id="ARBA00023157"/>
    </source>
</evidence>
<evidence type="ECO:0000256" key="1">
    <source>
        <dbReference type="ARBA" id="ARBA00004589"/>
    </source>
</evidence>
<keyword evidence="5" id="KW-0325">Glycoprotein</keyword>
<protein>
    <recommendedName>
        <fullName evidence="9">CFEM domain-containing protein</fullName>
    </recommendedName>
</protein>
<name>A0A3M7ADZ0_HORWE</name>
<dbReference type="VEuPathDB" id="FungiDB:BTJ68_11154"/>
<dbReference type="GO" id="GO:0098552">
    <property type="term" value="C:side of membrane"/>
    <property type="evidence" value="ECO:0007669"/>
    <property type="project" value="UniProtKB-KW"/>
</dbReference>
<dbReference type="Proteomes" id="UP000271337">
    <property type="component" value="Unassembled WGS sequence"/>
</dbReference>
<keyword evidence="7" id="KW-1015">Disulfide bond</keyword>
<evidence type="ECO:0000256" key="5">
    <source>
        <dbReference type="ARBA" id="ARBA00022622"/>
    </source>
</evidence>
<reference evidence="10 11" key="1">
    <citation type="journal article" date="2018" name="BMC Genomics">
        <title>Genomic evidence for intraspecific hybridization in a clonal and extremely halotolerant yeast.</title>
        <authorList>
            <person name="Gostincar C."/>
            <person name="Stajich J.E."/>
            <person name="Zupancic J."/>
            <person name="Zalar P."/>
            <person name="Gunde-Cimerman N."/>
        </authorList>
    </citation>
    <scope>NUCLEOTIDE SEQUENCE [LARGE SCALE GENOMIC DNA]</scope>
    <source>
        <strain evidence="10 11">EXF-6669</strain>
    </source>
</reference>
<dbReference type="OrthoDB" id="3932980at2759"/>
<dbReference type="Pfam" id="PF05730">
    <property type="entry name" value="CFEM"/>
    <property type="match status" value="1"/>
</dbReference>
<dbReference type="InterPro" id="IPR008427">
    <property type="entry name" value="Extracellular_membr_CFEM_dom"/>
</dbReference>
<dbReference type="GO" id="GO:0005576">
    <property type="term" value="C:extracellular region"/>
    <property type="evidence" value="ECO:0007669"/>
    <property type="project" value="UniProtKB-SubCell"/>
</dbReference>
<keyword evidence="5" id="KW-0472">Membrane</keyword>
<keyword evidence="4" id="KW-0964">Secreted</keyword>
<evidence type="ECO:0000313" key="10">
    <source>
        <dbReference type="EMBL" id="RMY25668.1"/>
    </source>
</evidence>
<proteinExistence type="inferred from homology"/>
<dbReference type="EMBL" id="QWIL01000026">
    <property type="protein sequence ID" value="RMY25668.1"/>
    <property type="molecule type" value="Genomic_DNA"/>
</dbReference>
<accession>A0A3M7ADZ0</accession>
<evidence type="ECO:0000259" key="9">
    <source>
        <dbReference type="SMART" id="SM00747"/>
    </source>
</evidence>
<gene>
    <name evidence="10" type="ORF">D0867_00575</name>
</gene>
<evidence type="ECO:0000256" key="8">
    <source>
        <dbReference type="ARBA" id="ARBA00023288"/>
    </source>
</evidence>
<keyword evidence="8" id="KW-0449">Lipoprotein</keyword>
<evidence type="ECO:0000256" key="3">
    <source>
        <dbReference type="ARBA" id="ARBA00010031"/>
    </source>
</evidence>
<keyword evidence="6" id="KW-0732">Signal</keyword>
<evidence type="ECO:0000313" key="11">
    <source>
        <dbReference type="Proteomes" id="UP000271337"/>
    </source>
</evidence>